<dbReference type="SMART" id="SM00963">
    <property type="entry name" value="SRP54_N"/>
    <property type="match status" value="1"/>
</dbReference>
<evidence type="ECO:0000256" key="4">
    <source>
        <dbReference type="ARBA" id="ARBA00022801"/>
    </source>
</evidence>
<evidence type="ECO:0000313" key="12">
    <source>
        <dbReference type="EMBL" id="MBO0332447.1"/>
    </source>
</evidence>
<dbReference type="PROSITE" id="PS00300">
    <property type="entry name" value="SRP54"/>
    <property type="match status" value="1"/>
</dbReference>
<dbReference type="InterPro" id="IPR000897">
    <property type="entry name" value="SRP54_GTPase_dom"/>
</dbReference>
<evidence type="ECO:0000313" key="13">
    <source>
        <dbReference type="Proteomes" id="UP000664761"/>
    </source>
</evidence>
<evidence type="ECO:0000256" key="1">
    <source>
        <dbReference type="ARBA" id="ARBA00004515"/>
    </source>
</evidence>
<organism evidence="12 13">
    <name type="scientific">Sneathiella sedimenti</name>
    <dbReference type="NCBI Taxonomy" id="2816034"/>
    <lineage>
        <taxon>Bacteria</taxon>
        <taxon>Pseudomonadati</taxon>
        <taxon>Pseudomonadota</taxon>
        <taxon>Alphaproteobacteria</taxon>
        <taxon>Sneathiellales</taxon>
        <taxon>Sneathiellaceae</taxon>
        <taxon>Sneathiella</taxon>
    </lineage>
</organism>
<comment type="domain">
    <text evidence="10">Composed of three domains: the N-terminal N domain, which is responsible for interactions with the ribosome, the central G domain, which binds GTP, and the C-terminal M domain, which binds the RNA and the signal sequence of the RNC.</text>
</comment>
<comment type="catalytic activity">
    <reaction evidence="9 10">
        <text>GTP + H2O = GDP + phosphate + H(+)</text>
        <dbReference type="Rhea" id="RHEA:19669"/>
        <dbReference type="ChEBI" id="CHEBI:15377"/>
        <dbReference type="ChEBI" id="CHEBI:15378"/>
        <dbReference type="ChEBI" id="CHEBI:37565"/>
        <dbReference type="ChEBI" id="CHEBI:43474"/>
        <dbReference type="ChEBI" id="CHEBI:58189"/>
        <dbReference type="EC" id="3.6.5.4"/>
    </reaction>
</comment>
<keyword evidence="3 10" id="KW-0547">Nucleotide-binding</keyword>
<dbReference type="Proteomes" id="UP000664761">
    <property type="component" value="Unassembled WGS sequence"/>
</dbReference>
<dbReference type="HAMAP" id="MF_00306">
    <property type="entry name" value="SRP54"/>
    <property type="match status" value="1"/>
</dbReference>
<dbReference type="CDD" id="cd18539">
    <property type="entry name" value="SRP_G"/>
    <property type="match status" value="1"/>
</dbReference>
<evidence type="ECO:0000256" key="7">
    <source>
        <dbReference type="ARBA" id="ARBA00023135"/>
    </source>
</evidence>
<evidence type="ECO:0000256" key="5">
    <source>
        <dbReference type="ARBA" id="ARBA00022884"/>
    </source>
</evidence>
<dbReference type="Gene3D" id="3.40.50.300">
    <property type="entry name" value="P-loop containing nucleotide triphosphate hydrolases"/>
    <property type="match status" value="1"/>
</dbReference>
<name>A0ABS3F258_9PROT</name>
<dbReference type="PANTHER" id="PTHR11564:SF5">
    <property type="entry name" value="SIGNAL RECOGNITION PARTICLE SUBUNIT SRP54"/>
    <property type="match status" value="1"/>
</dbReference>
<dbReference type="InterPro" id="IPR042101">
    <property type="entry name" value="SRP54_N_sf"/>
</dbReference>
<dbReference type="PANTHER" id="PTHR11564">
    <property type="entry name" value="SIGNAL RECOGNITION PARTICLE 54K PROTEIN SRP54"/>
    <property type="match status" value="1"/>
</dbReference>
<feature type="binding site" evidence="10">
    <location>
        <begin position="248"/>
        <end position="251"/>
    </location>
    <ligand>
        <name>GTP</name>
        <dbReference type="ChEBI" id="CHEBI:37565"/>
    </ligand>
</feature>
<reference evidence="12 13" key="1">
    <citation type="submission" date="2021-03" db="EMBL/GenBank/DDBJ databases">
        <title>Sneathiella sp. CAU 1612 isolated from Kang Won-do.</title>
        <authorList>
            <person name="Kim W."/>
        </authorList>
    </citation>
    <scope>NUCLEOTIDE SEQUENCE [LARGE SCALE GENOMIC DNA]</scope>
    <source>
        <strain evidence="12 13">CAU 1612</strain>
    </source>
</reference>
<comment type="caution">
    <text evidence="12">The sequence shown here is derived from an EMBL/GenBank/DDBJ whole genome shotgun (WGS) entry which is preliminary data.</text>
</comment>
<protein>
    <recommendedName>
        <fullName evidence="10">Signal recognition particle protein</fullName>
        <ecNumber evidence="10">3.6.5.4</ecNumber>
    </recommendedName>
    <alternativeName>
        <fullName evidence="10">Fifty-four homolog</fullName>
    </alternativeName>
</protein>
<feature type="binding site" evidence="10">
    <location>
        <begin position="190"/>
        <end position="194"/>
    </location>
    <ligand>
        <name>GTP</name>
        <dbReference type="ChEBI" id="CHEBI:37565"/>
    </ligand>
</feature>
<dbReference type="Pfam" id="PF02978">
    <property type="entry name" value="SRP_SPB"/>
    <property type="match status" value="1"/>
</dbReference>
<sequence length="453" mass="49303">MFESLTGRLGDVLGRLTKRGALTEADVAEALREVRVALLEADVALPVVKSFIKRVKTRAVGTEVLKSVNPAQMVIKVVHDQLIEMLGSEQQELNLVAVPPVVFMMVGLQGSGKTTSTAKISKWLTEKQGKKVMMASLDVRRPAAQEQLKILGEQTGIATLPIIEGQMPVDIAKRAVQSAKLQGIDVVMLDTAGRLHVDESLMAEMEAVYKETHPTETLLVVDSLTGQDAVNVAEQFKSRVDVTGIVMTRIDGDGRGGAALSMREVTGCPIKLLGTGEKLDALETFHPDRIANRILGMGDIVSLVEKAAETIEKDEAEKLALKMQKGMFDLDDLASQLRQMRKMGGMNSLIGMLPGVGKMKKQLDNANLDDKLLVRQEAMIQSMTPKERRNPQIIAASRKKRIAAGSGMTVQDVNRLLKQHKQMAGMMKKVKKLGKKGIARGGMQGLLPPGMKF</sequence>
<feature type="binding site" evidence="10">
    <location>
        <begin position="107"/>
        <end position="114"/>
    </location>
    <ligand>
        <name>GTP</name>
        <dbReference type="ChEBI" id="CHEBI:37565"/>
    </ligand>
</feature>
<dbReference type="SMART" id="SM00962">
    <property type="entry name" value="SRP54"/>
    <property type="match status" value="1"/>
</dbReference>
<dbReference type="SUPFAM" id="SSF52540">
    <property type="entry name" value="P-loop containing nucleoside triphosphate hydrolases"/>
    <property type="match status" value="1"/>
</dbReference>
<keyword evidence="7 10" id="KW-0733">Signal recognition particle</keyword>
<keyword evidence="13" id="KW-1185">Reference proteome</keyword>
<accession>A0ABS3F258</accession>
<keyword evidence="4 10" id="KW-0378">Hydrolase</keyword>
<dbReference type="InterPro" id="IPR004780">
    <property type="entry name" value="SRP"/>
</dbReference>
<dbReference type="InterPro" id="IPR022941">
    <property type="entry name" value="SRP54"/>
</dbReference>
<dbReference type="InterPro" id="IPR013822">
    <property type="entry name" value="Signal_recog_particl_SRP54_hlx"/>
</dbReference>
<comment type="subunit">
    <text evidence="10">Part of the signal recognition particle protein translocation system, which is composed of SRP and FtsY. SRP is a ribonucleoprotein composed of Ffh and a 4.5S RNA molecule.</text>
</comment>
<dbReference type="Gene3D" id="1.10.260.30">
    <property type="entry name" value="Signal recognition particle, SRP54 subunit, M-domain"/>
    <property type="match status" value="1"/>
</dbReference>
<evidence type="ECO:0000256" key="10">
    <source>
        <dbReference type="HAMAP-Rule" id="MF_00306"/>
    </source>
</evidence>
<gene>
    <name evidence="10 12" type="primary">ffh</name>
    <name evidence="12" type="ORF">J0X12_02400</name>
</gene>
<dbReference type="RefSeq" id="WP_207041728.1">
    <property type="nucleotide sequence ID" value="NZ_JAFLNC010000001.1"/>
</dbReference>
<comment type="similarity">
    <text evidence="2 10">Belongs to the GTP-binding SRP family. SRP54 subfamily.</text>
</comment>
<dbReference type="Pfam" id="PF00448">
    <property type="entry name" value="SRP54"/>
    <property type="match status" value="1"/>
</dbReference>
<evidence type="ECO:0000256" key="3">
    <source>
        <dbReference type="ARBA" id="ARBA00022741"/>
    </source>
</evidence>
<comment type="function">
    <text evidence="10">Involved in targeting and insertion of nascent membrane proteins into the cytoplasmic membrane. Binds to the hydrophobic signal sequence of the ribosome-nascent chain (RNC) as it emerges from the ribosomes. The SRP-RNC complex is then targeted to the cytoplasmic membrane where it interacts with the SRP receptor FtsY. Interaction with FtsY leads to the transfer of the RNC complex to the Sec translocase for insertion into the membrane, the hydrolysis of GTP by both Ffh and FtsY, and the dissociation of the SRP-FtsY complex into the individual components.</text>
</comment>
<evidence type="ECO:0000256" key="2">
    <source>
        <dbReference type="ARBA" id="ARBA00005450"/>
    </source>
</evidence>
<dbReference type="SMART" id="SM00382">
    <property type="entry name" value="AAA"/>
    <property type="match status" value="1"/>
</dbReference>
<keyword evidence="10" id="KW-0963">Cytoplasm</keyword>
<proteinExistence type="inferred from homology"/>
<dbReference type="Gene3D" id="1.20.120.140">
    <property type="entry name" value="Signal recognition particle SRP54, nucleotide-binding domain"/>
    <property type="match status" value="1"/>
</dbReference>
<dbReference type="EC" id="3.6.5.4" evidence="10"/>
<keyword evidence="8 10" id="KW-0687">Ribonucleoprotein</keyword>
<dbReference type="InterPro" id="IPR027417">
    <property type="entry name" value="P-loop_NTPase"/>
</dbReference>
<evidence type="ECO:0000256" key="9">
    <source>
        <dbReference type="ARBA" id="ARBA00048027"/>
    </source>
</evidence>
<dbReference type="Pfam" id="PF02881">
    <property type="entry name" value="SRP54_N"/>
    <property type="match status" value="1"/>
</dbReference>
<evidence type="ECO:0000259" key="11">
    <source>
        <dbReference type="PROSITE" id="PS00300"/>
    </source>
</evidence>
<feature type="domain" description="SRP54-type proteins GTP-binding" evidence="11">
    <location>
        <begin position="269"/>
        <end position="282"/>
    </location>
</feature>
<evidence type="ECO:0000256" key="6">
    <source>
        <dbReference type="ARBA" id="ARBA00023134"/>
    </source>
</evidence>
<dbReference type="EMBL" id="JAFLNC010000001">
    <property type="protein sequence ID" value="MBO0332447.1"/>
    <property type="molecule type" value="Genomic_DNA"/>
</dbReference>
<dbReference type="InterPro" id="IPR003593">
    <property type="entry name" value="AAA+_ATPase"/>
</dbReference>
<dbReference type="InterPro" id="IPR036891">
    <property type="entry name" value="Signal_recog_part_SRP54_M_sf"/>
</dbReference>
<dbReference type="InterPro" id="IPR004125">
    <property type="entry name" value="Signal_recog_particle_SRP54_M"/>
</dbReference>
<comment type="subcellular location">
    <subcellularLocation>
        <location evidence="1">Cell inner membrane</location>
        <topology evidence="1">Peripheral membrane protein</topology>
        <orientation evidence="1">Cytoplasmic side</orientation>
    </subcellularLocation>
    <subcellularLocation>
        <location evidence="10">Cytoplasm</location>
    </subcellularLocation>
    <text evidence="10">The SRP-RNC complex is targeted to the cytoplasmic membrane.</text>
</comment>
<dbReference type="NCBIfam" id="TIGR00959">
    <property type="entry name" value="ffh"/>
    <property type="match status" value="1"/>
</dbReference>
<dbReference type="SUPFAM" id="SSF47446">
    <property type="entry name" value="Signal peptide-binding domain"/>
    <property type="match status" value="1"/>
</dbReference>
<keyword evidence="6 10" id="KW-0342">GTP-binding</keyword>
<keyword evidence="5 10" id="KW-0694">RNA-binding</keyword>
<evidence type="ECO:0000256" key="8">
    <source>
        <dbReference type="ARBA" id="ARBA00023274"/>
    </source>
</evidence>